<organism evidence="3 4">
    <name type="scientific">Saliterribacillus persicus</name>
    <dbReference type="NCBI Taxonomy" id="930114"/>
    <lineage>
        <taxon>Bacteria</taxon>
        <taxon>Bacillati</taxon>
        <taxon>Bacillota</taxon>
        <taxon>Bacilli</taxon>
        <taxon>Bacillales</taxon>
        <taxon>Bacillaceae</taxon>
        <taxon>Saliterribacillus</taxon>
    </lineage>
</organism>
<sequence>MKKLIVMMLLILLLVACNTSENTESTEESSKEEMKEVKLVLDWTPNTNHTGLYVAQAEGFFEEEGLDVEIMLPGEAGSDQLVASGQADFGISAQEALTEARTQDIPIVSIAAIIQHNTSGFAAPKEKGITSPADFAGKTYGGWGAPIEEAMLEALMSEENASVDDVNIVNMGNTDFFTAVERDIDFAWIYYGWTGIEAELKGIELDMLYLTDYAEELDYYTPLITTNEKKIKENPELIRSFLAAVANGYKYAIENPTEAADILVEAVPDLDEELVHASQEWLTDRYVDDANYWGEQKSSVWENNATWMYEQGLIEKELDVEATFTNEYLPQ</sequence>
<dbReference type="AlphaFoldDB" id="A0A368XVP9"/>
<dbReference type="InterPro" id="IPR015168">
    <property type="entry name" value="SsuA/THI5"/>
</dbReference>
<keyword evidence="4" id="KW-1185">Reference proteome</keyword>
<dbReference type="OrthoDB" id="9815602at2"/>
<name>A0A368XVP9_9BACI</name>
<dbReference type="RefSeq" id="WP_114352588.1">
    <property type="nucleotide sequence ID" value="NZ_QPJJ01000005.1"/>
</dbReference>
<protein>
    <submittedName>
        <fullName evidence="3">ABC-type nitrate/sulfonate/bicarbonate transport system substrate-binding protein</fullName>
    </submittedName>
</protein>
<evidence type="ECO:0000313" key="3">
    <source>
        <dbReference type="EMBL" id="RCW72043.1"/>
    </source>
</evidence>
<accession>A0A368XVP9</accession>
<dbReference type="EMBL" id="QPJJ01000005">
    <property type="protein sequence ID" value="RCW72043.1"/>
    <property type="molecule type" value="Genomic_DNA"/>
</dbReference>
<evidence type="ECO:0000256" key="1">
    <source>
        <dbReference type="SAM" id="SignalP"/>
    </source>
</evidence>
<gene>
    <name evidence="3" type="ORF">DFR57_105228</name>
</gene>
<dbReference type="Pfam" id="PF09084">
    <property type="entry name" value="NMT1"/>
    <property type="match status" value="1"/>
</dbReference>
<proteinExistence type="predicted"/>
<dbReference type="SUPFAM" id="SSF53850">
    <property type="entry name" value="Periplasmic binding protein-like II"/>
    <property type="match status" value="1"/>
</dbReference>
<evidence type="ECO:0000259" key="2">
    <source>
        <dbReference type="Pfam" id="PF09084"/>
    </source>
</evidence>
<feature type="chain" id="PRO_5039157868" evidence="1">
    <location>
        <begin position="20"/>
        <end position="331"/>
    </location>
</feature>
<reference evidence="3 4" key="1">
    <citation type="submission" date="2018-07" db="EMBL/GenBank/DDBJ databases">
        <title>Genomic Encyclopedia of Type Strains, Phase IV (KMG-IV): sequencing the most valuable type-strain genomes for metagenomic binning, comparative biology and taxonomic classification.</title>
        <authorList>
            <person name="Goeker M."/>
        </authorList>
    </citation>
    <scope>NUCLEOTIDE SEQUENCE [LARGE SCALE GENOMIC DNA]</scope>
    <source>
        <strain evidence="3 4">DSM 27696</strain>
    </source>
</reference>
<dbReference type="Gene3D" id="3.40.190.10">
    <property type="entry name" value="Periplasmic binding protein-like II"/>
    <property type="match status" value="2"/>
</dbReference>
<evidence type="ECO:0000313" key="4">
    <source>
        <dbReference type="Proteomes" id="UP000252585"/>
    </source>
</evidence>
<comment type="caution">
    <text evidence="3">The sequence shown here is derived from an EMBL/GenBank/DDBJ whole genome shotgun (WGS) entry which is preliminary data.</text>
</comment>
<feature type="signal peptide" evidence="1">
    <location>
        <begin position="1"/>
        <end position="19"/>
    </location>
</feature>
<dbReference type="PANTHER" id="PTHR31528:SF3">
    <property type="entry name" value="THIAMINE BIOSYNTHESIS PROTEIN HI_0357-RELATED"/>
    <property type="match status" value="1"/>
</dbReference>
<keyword evidence="1" id="KW-0732">Signal</keyword>
<dbReference type="PANTHER" id="PTHR31528">
    <property type="entry name" value="4-AMINO-5-HYDROXYMETHYL-2-METHYLPYRIMIDINE PHOSPHATE SYNTHASE THI11-RELATED"/>
    <property type="match status" value="1"/>
</dbReference>
<dbReference type="Proteomes" id="UP000252585">
    <property type="component" value="Unassembled WGS sequence"/>
</dbReference>
<dbReference type="GO" id="GO:0009228">
    <property type="term" value="P:thiamine biosynthetic process"/>
    <property type="evidence" value="ECO:0007669"/>
    <property type="project" value="InterPro"/>
</dbReference>
<feature type="domain" description="SsuA/THI5-like" evidence="2">
    <location>
        <begin position="46"/>
        <end position="259"/>
    </location>
</feature>
<dbReference type="InterPro" id="IPR027939">
    <property type="entry name" value="NMT1/THI5"/>
</dbReference>
<dbReference type="PROSITE" id="PS51257">
    <property type="entry name" value="PROKAR_LIPOPROTEIN"/>
    <property type="match status" value="1"/>
</dbReference>